<evidence type="ECO:0000259" key="1">
    <source>
        <dbReference type="Pfam" id="PF13482"/>
    </source>
</evidence>
<name>A0A0W8EMZ4_9ZZZZ</name>
<accession>A0A0W8EMZ4</accession>
<protein>
    <recommendedName>
        <fullName evidence="1">YprB ribonuclease H-like domain-containing protein</fullName>
    </recommendedName>
</protein>
<dbReference type="AlphaFoldDB" id="A0A0W8EMZ4"/>
<comment type="caution">
    <text evidence="2">The sequence shown here is derived from an EMBL/GenBank/DDBJ whole genome shotgun (WGS) entry which is preliminary data.</text>
</comment>
<dbReference type="InterPro" id="IPR038720">
    <property type="entry name" value="YprB_RNase_H-like_dom"/>
</dbReference>
<dbReference type="SUPFAM" id="SSF53098">
    <property type="entry name" value="Ribonuclease H-like"/>
    <property type="match status" value="1"/>
</dbReference>
<evidence type="ECO:0000313" key="2">
    <source>
        <dbReference type="EMBL" id="KUG10033.1"/>
    </source>
</evidence>
<dbReference type="Pfam" id="PF13482">
    <property type="entry name" value="RNase_H_2"/>
    <property type="match status" value="1"/>
</dbReference>
<dbReference type="EMBL" id="LNQE01001743">
    <property type="protein sequence ID" value="KUG10033.1"/>
    <property type="molecule type" value="Genomic_DNA"/>
</dbReference>
<dbReference type="InterPro" id="IPR012337">
    <property type="entry name" value="RNaseH-like_sf"/>
</dbReference>
<organism evidence="2">
    <name type="scientific">hydrocarbon metagenome</name>
    <dbReference type="NCBI Taxonomy" id="938273"/>
    <lineage>
        <taxon>unclassified sequences</taxon>
        <taxon>metagenomes</taxon>
        <taxon>ecological metagenomes</taxon>
    </lineage>
</organism>
<gene>
    <name evidence="2" type="ORF">ASZ90_016566</name>
</gene>
<sequence>MSYNGKAFDVPYLAGRSAFYGRPAAIANPHYDLLHFSRRRWRDQLPDCRLVTVEEHLLGIHRGDDIPGAMVPEFYEAFLTTGNPGPLVPIVTHNRQDLVSLARLFCLLQGGCT</sequence>
<reference evidence="2" key="1">
    <citation type="journal article" date="2015" name="Proc. Natl. Acad. Sci. U.S.A.">
        <title>Networks of energetic and metabolic interactions define dynamics in microbial communities.</title>
        <authorList>
            <person name="Embree M."/>
            <person name="Liu J.K."/>
            <person name="Al-Bassam M.M."/>
            <person name="Zengler K."/>
        </authorList>
    </citation>
    <scope>NUCLEOTIDE SEQUENCE</scope>
</reference>
<proteinExistence type="predicted"/>
<feature type="domain" description="YprB ribonuclease H-like" evidence="1">
    <location>
        <begin position="2"/>
        <end position="106"/>
    </location>
</feature>
<dbReference type="PANTHER" id="PTHR38462:SF1">
    <property type="entry name" value="YPRB RIBONUCLEASE H-LIKE DOMAIN-CONTAINING PROTEIN"/>
    <property type="match status" value="1"/>
</dbReference>
<dbReference type="PANTHER" id="PTHR38462">
    <property type="entry name" value="EXONUCLEASE-LIKE PROTEIN"/>
    <property type="match status" value="1"/>
</dbReference>